<keyword evidence="5" id="KW-0411">Iron-sulfur</keyword>
<dbReference type="GO" id="GO:0016491">
    <property type="term" value="F:oxidoreductase activity"/>
    <property type="evidence" value="ECO:0007669"/>
    <property type="project" value="InterPro"/>
</dbReference>
<keyword evidence="3" id="KW-0500">Molybdenum</keyword>
<dbReference type="GO" id="GO:0051537">
    <property type="term" value="F:2 iron, 2 sulfur cluster binding"/>
    <property type="evidence" value="ECO:0007669"/>
    <property type="project" value="UniProtKB-KW"/>
</dbReference>
<protein>
    <recommendedName>
        <fullName evidence="7">Aldehyde oxidase/xanthine dehydrogenase first molybdopterin binding domain-containing protein</fullName>
    </recommendedName>
</protein>
<evidence type="ECO:0000256" key="6">
    <source>
        <dbReference type="ARBA" id="ARBA00034078"/>
    </source>
</evidence>
<evidence type="ECO:0000256" key="3">
    <source>
        <dbReference type="ARBA" id="ARBA00022505"/>
    </source>
</evidence>
<accession>A0AAV2Q8R0</accession>
<keyword evidence="9" id="KW-1185">Reference proteome</keyword>
<keyword evidence="4" id="KW-0001">2Fe-2S</keyword>
<feature type="domain" description="Aldehyde oxidase/xanthine dehydrogenase first molybdopterin binding" evidence="7">
    <location>
        <begin position="33"/>
        <end position="229"/>
    </location>
</feature>
<dbReference type="GO" id="GO:0005506">
    <property type="term" value="F:iron ion binding"/>
    <property type="evidence" value="ECO:0007669"/>
    <property type="project" value="InterPro"/>
</dbReference>
<dbReference type="Proteomes" id="UP001497623">
    <property type="component" value="Unassembled WGS sequence"/>
</dbReference>
<proteinExistence type="inferred from homology"/>
<evidence type="ECO:0000313" key="9">
    <source>
        <dbReference type="Proteomes" id="UP001497623"/>
    </source>
</evidence>
<evidence type="ECO:0000256" key="2">
    <source>
        <dbReference type="ARBA" id="ARBA00006849"/>
    </source>
</evidence>
<dbReference type="InterPro" id="IPR037165">
    <property type="entry name" value="AldOxase/xan_DH_Mopterin-bd_sf"/>
</dbReference>
<dbReference type="Pfam" id="PF02738">
    <property type="entry name" value="MoCoBD_1"/>
    <property type="match status" value="1"/>
</dbReference>
<evidence type="ECO:0000313" key="8">
    <source>
        <dbReference type="EMBL" id="CAL4073724.1"/>
    </source>
</evidence>
<name>A0AAV2Q8R0_MEGNR</name>
<sequence>MVIVEYEDIKKPVLSIKEALVEGRWKLDGTEPFSMGDIEEGFKSCDHTLEGELNMGGQFHFALEPLSSRVHPIEDGYEVSATTQWASEVQAAIAQVLDTEVSSVNISVRRIGGGFGGKISRCSLVASAAALCAWKTRCPVRMTLTLNEAMALTGGREPFLAKYKVGFGSNGRLMALDLDFITDGGFTRNEVAALIGTLWLPSAYSCPNIMVRPGTVTTNTAANTFMRCP</sequence>
<evidence type="ECO:0000256" key="5">
    <source>
        <dbReference type="ARBA" id="ARBA00023014"/>
    </source>
</evidence>
<comment type="cofactor">
    <cofactor evidence="1">
        <name>Mo-molybdopterin</name>
        <dbReference type="ChEBI" id="CHEBI:71302"/>
    </cofactor>
</comment>
<dbReference type="SUPFAM" id="SSF56003">
    <property type="entry name" value="Molybdenum cofactor-binding domain"/>
    <property type="match status" value="1"/>
</dbReference>
<keyword evidence="4" id="KW-0408">Iron</keyword>
<dbReference type="AlphaFoldDB" id="A0AAV2Q8R0"/>
<gene>
    <name evidence="8" type="ORF">MNOR_LOCUS9211</name>
</gene>
<reference evidence="8 9" key="1">
    <citation type="submission" date="2024-05" db="EMBL/GenBank/DDBJ databases">
        <authorList>
            <person name="Wallberg A."/>
        </authorList>
    </citation>
    <scope>NUCLEOTIDE SEQUENCE [LARGE SCALE GENOMIC DNA]</scope>
</reference>
<dbReference type="PANTHER" id="PTHR11908">
    <property type="entry name" value="XANTHINE DEHYDROGENASE"/>
    <property type="match status" value="1"/>
</dbReference>
<evidence type="ECO:0000259" key="7">
    <source>
        <dbReference type="Pfam" id="PF02738"/>
    </source>
</evidence>
<keyword evidence="4" id="KW-0479">Metal-binding</keyword>
<dbReference type="InterPro" id="IPR016208">
    <property type="entry name" value="Ald_Oxase/xanthine_DH-like"/>
</dbReference>
<feature type="non-terminal residue" evidence="8">
    <location>
        <position position="229"/>
    </location>
</feature>
<dbReference type="FunFam" id="3.30.365.10:FF:000001">
    <property type="entry name" value="Xanthine dehydrogenase oxidase"/>
    <property type="match status" value="1"/>
</dbReference>
<dbReference type="InterPro" id="IPR008274">
    <property type="entry name" value="AldOxase/xan_DH_MoCoBD1"/>
</dbReference>
<dbReference type="EMBL" id="CAXKWB010004410">
    <property type="protein sequence ID" value="CAL4073724.1"/>
    <property type="molecule type" value="Genomic_DNA"/>
</dbReference>
<comment type="similarity">
    <text evidence="2">Belongs to the xanthine dehydrogenase family.</text>
</comment>
<evidence type="ECO:0000256" key="4">
    <source>
        <dbReference type="ARBA" id="ARBA00022714"/>
    </source>
</evidence>
<dbReference type="PANTHER" id="PTHR11908:SF132">
    <property type="entry name" value="ALDEHYDE OXIDASE 1-RELATED"/>
    <property type="match status" value="1"/>
</dbReference>
<organism evidence="8 9">
    <name type="scientific">Meganyctiphanes norvegica</name>
    <name type="common">Northern krill</name>
    <name type="synonym">Thysanopoda norvegica</name>
    <dbReference type="NCBI Taxonomy" id="48144"/>
    <lineage>
        <taxon>Eukaryota</taxon>
        <taxon>Metazoa</taxon>
        <taxon>Ecdysozoa</taxon>
        <taxon>Arthropoda</taxon>
        <taxon>Crustacea</taxon>
        <taxon>Multicrustacea</taxon>
        <taxon>Malacostraca</taxon>
        <taxon>Eumalacostraca</taxon>
        <taxon>Eucarida</taxon>
        <taxon>Euphausiacea</taxon>
        <taxon>Euphausiidae</taxon>
        <taxon>Meganyctiphanes</taxon>
    </lineage>
</organism>
<evidence type="ECO:0000256" key="1">
    <source>
        <dbReference type="ARBA" id="ARBA00001924"/>
    </source>
</evidence>
<comment type="caution">
    <text evidence="8">The sequence shown here is derived from an EMBL/GenBank/DDBJ whole genome shotgun (WGS) entry which is preliminary data.</text>
</comment>
<comment type="cofactor">
    <cofactor evidence="6">
        <name>[2Fe-2S] cluster</name>
        <dbReference type="ChEBI" id="CHEBI:190135"/>
    </cofactor>
</comment>
<dbReference type="Gene3D" id="3.30.365.10">
    <property type="entry name" value="Aldehyde oxidase/xanthine dehydrogenase, molybdopterin binding domain"/>
    <property type="match status" value="2"/>
</dbReference>